<dbReference type="Proteomes" id="UP000694920">
    <property type="component" value="Unplaced"/>
</dbReference>
<sequence length="854" mass="100738">MNEMKSNEALAAYEPEYTRLFETLYKIHRQEEDLSEKCEILEDVVVENNQKIYELEKIVEADEEIISKLKQEIVNVMKLADAAHAREQNAQEMIENLRLSISKLNHEIDEKNRQLGMDEDNAVNKQKEGLLRERERLMGEMETLRQRMNNIAVYTEELERKNSATDQRMADIQESMNTQLNELSKEHRARERAENEVQQLQEELKIKTTDLQTVTGAQKMANNQIQKLENQLKDQKSTNEKMQNEIDDLKLRRMTLQNEINNMNVQMESISKALEEKNKELRMLTQLNNRLKSEMGKYKNEKDWLTKKLVKQESMQFKIEQELSKSVASLKHAESEITMLNKQTETDKKTIESLMREKDIITKNMANLKETVKKFQIELAVYEQNKRKLESETDELTQASNVVKRNMEAVEKERDKFSLEAQELAQQVEDGMDELRLKQVEIFDLKKRLVEAETKYRQQQNLFEAVRADRNSCSKSLIEAQDEIQELKSNFKITNHQIEQLKEDVATKEASLIKEEFLLGKAEKEKESLKVDLEHSHKESSDLRHAIEELKKEEKTFRHTIHLAEMDISRLKKDVDTIMNERDILGTQLVRRNDELSLQYSRIKILDGTVQRGEAQYAQRLDDIRLLKLEVKKLRTEKTLLSKSISNISDLRQEIFHLERDLTKERLKVMALEEEMQNPLNIHRWRKLEGSDPDTYELLVKIQILQKRILRMSSEMIDKEKKIKESEKLYMNLREILSKLPGPEVLCILDNTQKALRERGKEMKCLVSELNMCETRSEEYKFNLERMNKELCNMKVKYYNLKRKEQKSKEMKLKNSNQTVLPTLNMNIQKYRGGGFNMSAPTPRNFYSLDSATK</sequence>
<keyword evidence="5" id="KW-0282">Flagellum</keyword>
<organism evidence="4 5">
    <name type="scientific">Cephus cinctus</name>
    <name type="common">Wheat stem sawfly</name>
    <dbReference type="NCBI Taxonomy" id="211228"/>
    <lineage>
        <taxon>Eukaryota</taxon>
        <taxon>Metazoa</taxon>
        <taxon>Ecdysozoa</taxon>
        <taxon>Arthropoda</taxon>
        <taxon>Hexapoda</taxon>
        <taxon>Insecta</taxon>
        <taxon>Pterygota</taxon>
        <taxon>Neoptera</taxon>
        <taxon>Endopterygota</taxon>
        <taxon>Hymenoptera</taxon>
        <taxon>Cephoidea</taxon>
        <taxon>Cephidae</taxon>
        <taxon>Cephus</taxon>
    </lineage>
</organism>
<accession>A0AAJ7FCW6</accession>
<keyword evidence="5" id="KW-0969">Cilium</keyword>
<evidence type="ECO:0000256" key="1">
    <source>
        <dbReference type="ARBA" id="ARBA00023054"/>
    </source>
</evidence>
<protein>
    <submittedName>
        <fullName evidence="5">Cilia- and flagella-associated protein 58 isoform X1</fullName>
    </submittedName>
</protein>
<dbReference type="GO" id="GO:0005856">
    <property type="term" value="C:cytoskeleton"/>
    <property type="evidence" value="ECO:0007669"/>
    <property type="project" value="TreeGrafter"/>
</dbReference>
<evidence type="ECO:0000256" key="2">
    <source>
        <dbReference type="SAM" id="Coils"/>
    </source>
</evidence>
<dbReference type="RefSeq" id="XP_015585561.1">
    <property type="nucleotide sequence ID" value="XM_015730075.2"/>
</dbReference>
<evidence type="ECO:0000313" key="5">
    <source>
        <dbReference type="RefSeq" id="XP_015585561.1"/>
    </source>
</evidence>
<dbReference type="PANTHER" id="PTHR32083:SF0">
    <property type="entry name" value="CILIA AND FLAGELLA-ASSOCIATED PROTEIN 58"/>
    <property type="match status" value="1"/>
</dbReference>
<dbReference type="Pfam" id="PF21771">
    <property type="entry name" value="CFAP58_CC"/>
    <property type="match status" value="1"/>
</dbReference>
<dbReference type="SUPFAM" id="SSF57997">
    <property type="entry name" value="Tropomyosin"/>
    <property type="match status" value="1"/>
</dbReference>
<feature type="coiled-coil region" evidence="2">
    <location>
        <begin position="351"/>
        <end position="553"/>
    </location>
</feature>
<feature type="coiled-coil region" evidence="2">
    <location>
        <begin position="52"/>
        <end position="308"/>
    </location>
</feature>
<dbReference type="AlphaFoldDB" id="A0AAJ7FCW6"/>
<dbReference type="GeneID" id="107263157"/>
<feature type="domain" description="Cilia- and flagella-associated protein 58 central coiled coil" evidence="3">
    <location>
        <begin position="341"/>
        <end position="642"/>
    </location>
</feature>
<dbReference type="InterPro" id="IPR049270">
    <property type="entry name" value="CFAP58_CC"/>
</dbReference>
<keyword evidence="4" id="KW-1185">Reference proteome</keyword>
<evidence type="ECO:0000259" key="3">
    <source>
        <dbReference type="Pfam" id="PF21771"/>
    </source>
</evidence>
<feature type="coiled-coil region" evidence="2">
    <location>
        <begin position="648"/>
        <end position="675"/>
    </location>
</feature>
<reference evidence="5" key="1">
    <citation type="submission" date="2025-08" db="UniProtKB">
        <authorList>
            <consortium name="RefSeq"/>
        </authorList>
    </citation>
    <scope>IDENTIFICATION</scope>
</reference>
<gene>
    <name evidence="5" type="primary">LOC107263157</name>
</gene>
<proteinExistence type="predicted"/>
<evidence type="ECO:0000313" key="4">
    <source>
        <dbReference type="Proteomes" id="UP000694920"/>
    </source>
</evidence>
<keyword evidence="5" id="KW-0966">Cell projection</keyword>
<keyword evidence="1 2" id="KW-0175">Coiled coil</keyword>
<dbReference type="PANTHER" id="PTHR32083">
    <property type="entry name" value="CILIA AND FLAGELLA-ASSOCIATED PROTEIN 58-RELATED"/>
    <property type="match status" value="1"/>
</dbReference>
<name>A0AAJ7FCW6_CEPCN</name>